<evidence type="ECO:0000256" key="8">
    <source>
        <dbReference type="PROSITE-ProRule" id="PRU01393"/>
    </source>
</evidence>
<keyword evidence="10" id="KW-0175">Coiled coil</keyword>
<organism evidence="12 13">
    <name type="scientific">Anaeramoeba flamelloides</name>
    <dbReference type="NCBI Taxonomy" id="1746091"/>
    <lineage>
        <taxon>Eukaryota</taxon>
        <taxon>Metamonada</taxon>
        <taxon>Anaeramoebidae</taxon>
        <taxon>Anaeramoeba</taxon>
    </lineage>
</organism>
<dbReference type="PROSITE" id="PS52048">
    <property type="entry name" value="UCH_DOMAIN"/>
    <property type="match status" value="1"/>
</dbReference>
<evidence type="ECO:0000313" key="12">
    <source>
        <dbReference type="EMBL" id="KAJ6249010.1"/>
    </source>
</evidence>
<dbReference type="InterPro" id="IPR017390">
    <property type="entry name" value="Ubiquitinyl_hydrolase_UCH37"/>
</dbReference>
<comment type="catalytic activity">
    <reaction evidence="1 7 8 9">
        <text>Thiol-dependent hydrolysis of ester, thioester, amide, peptide and isopeptide bonds formed by the C-terminal Gly of ubiquitin (a 76-residue protein attached to proteins as an intracellular targeting signal).</text>
        <dbReference type="EC" id="3.4.19.12"/>
    </reaction>
</comment>
<feature type="coiled-coil region" evidence="10">
    <location>
        <begin position="250"/>
        <end position="298"/>
    </location>
</feature>
<protein>
    <recommendedName>
        <fullName evidence="7 9">Ubiquitin carboxyl-terminal hydrolase</fullName>
        <ecNumber evidence="7 9">3.4.19.12</ecNumber>
    </recommendedName>
</protein>
<keyword evidence="6 7" id="KW-0788">Thiol protease</keyword>
<reference evidence="12" key="1">
    <citation type="submission" date="2022-08" db="EMBL/GenBank/DDBJ databases">
        <title>Novel sulfate-reducing endosymbionts in the free-living metamonad Anaeramoeba.</title>
        <authorList>
            <person name="Jerlstrom-Hultqvist J."/>
            <person name="Cepicka I."/>
            <person name="Gallot-Lavallee L."/>
            <person name="Salas-Leiva D."/>
            <person name="Curtis B.A."/>
            <person name="Zahonova K."/>
            <person name="Pipaliya S."/>
            <person name="Dacks J."/>
            <person name="Roger A.J."/>
        </authorList>
    </citation>
    <scope>NUCLEOTIDE SEQUENCE</scope>
    <source>
        <strain evidence="12">Schooner1</strain>
    </source>
</reference>
<dbReference type="Gene3D" id="1.20.58.860">
    <property type="match status" value="1"/>
</dbReference>
<dbReference type="PIRSF" id="PIRSF038120">
    <property type="entry name" value="Ubiquitinyl_hydrolase_UCH37"/>
    <property type="match status" value="1"/>
</dbReference>
<dbReference type="GO" id="GO:0016787">
    <property type="term" value="F:hydrolase activity"/>
    <property type="evidence" value="ECO:0007669"/>
    <property type="project" value="UniProtKB-KW"/>
</dbReference>
<evidence type="ECO:0000256" key="3">
    <source>
        <dbReference type="ARBA" id="ARBA00022670"/>
    </source>
</evidence>
<gene>
    <name evidence="12" type="ORF">M0813_00169</name>
</gene>
<dbReference type="Pfam" id="PF18031">
    <property type="entry name" value="UCH_C"/>
    <property type="match status" value="1"/>
</dbReference>
<evidence type="ECO:0000256" key="10">
    <source>
        <dbReference type="SAM" id="Coils"/>
    </source>
</evidence>
<evidence type="ECO:0000259" key="11">
    <source>
        <dbReference type="PROSITE" id="PS52048"/>
    </source>
</evidence>
<dbReference type="PRINTS" id="PR00707">
    <property type="entry name" value="UBCTHYDRLASE"/>
</dbReference>
<comment type="similarity">
    <text evidence="2 7 8 9">Belongs to the peptidase C12 family.</text>
</comment>
<evidence type="ECO:0000313" key="13">
    <source>
        <dbReference type="Proteomes" id="UP001150062"/>
    </source>
</evidence>
<feature type="active site" description="Nucleophile" evidence="8">
    <location>
        <position position="98"/>
    </location>
</feature>
<dbReference type="EMBL" id="JAOAOG010000103">
    <property type="protein sequence ID" value="KAJ6249010.1"/>
    <property type="molecule type" value="Genomic_DNA"/>
</dbReference>
<feature type="site" description="Important for enzyme activity" evidence="8">
    <location>
        <position position="195"/>
    </location>
</feature>
<keyword evidence="3 7" id="KW-0645">Protease</keyword>
<dbReference type="Gene3D" id="3.40.532.10">
    <property type="entry name" value="Peptidase C12, ubiquitin carboxyl-terminal hydrolase"/>
    <property type="match status" value="1"/>
</dbReference>
<dbReference type="InterPro" id="IPR041507">
    <property type="entry name" value="UCH_C"/>
</dbReference>
<dbReference type="PANTHER" id="PTHR10589:SF16">
    <property type="entry name" value="UBIQUITIN CARBOXYL-TERMINAL HYDROLASE ISOZYME L5"/>
    <property type="match status" value="1"/>
</dbReference>
<evidence type="ECO:0000256" key="9">
    <source>
        <dbReference type="RuleBase" id="RU361215"/>
    </source>
</evidence>
<feature type="site" description="Transition state stabilizer" evidence="8">
    <location>
        <position position="92"/>
    </location>
</feature>
<name>A0ABQ8YWX9_9EUKA</name>
<dbReference type="EC" id="3.4.19.12" evidence="7 9"/>
<evidence type="ECO:0000256" key="6">
    <source>
        <dbReference type="ARBA" id="ARBA00022807"/>
    </source>
</evidence>
<evidence type="ECO:0000256" key="7">
    <source>
        <dbReference type="PIRNR" id="PIRNR038120"/>
    </source>
</evidence>
<proteinExistence type="inferred from homology"/>
<evidence type="ECO:0000256" key="5">
    <source>
        <dbReference type="ARBA" id="ARBA00022801"/>
    </source>
</evidence>
<dbReference type="PANTHER" id="PTHR10589">
    <property type="entry name" value="UBIQUITIN CARBOXYL-TERMINAL HYDROLASE"/>
    <property type="match status" value="1"/>
</dbReference>
<sequence length="355" mass="41377">MSFLYFYSSKTLILKMSWTQIESDPGVFTEMIQKFGVKNVQVVDVLGVTKEAFRSIGSPLGFIFLFKWKHNQNFEDGIVLEDKPPNLFFAEQKISNACATQAILNLLLNINDPEIVLGDELTRFKDFSKNFSSDICGETIRNSAVIREVHNSFSRPEPFIMEETVAKEDDDVFHFTTFYPQFDENGEGGIIYELDGLKKGPILHTGFEGTKWLIELVSILQNRINTYGTELRFSLMAVIKDKRFVAKKKIEQLTKELNGMDEKITDKEEKTLTINKQIQELSNLVEEEQSRMEMAYRENERRRFNYIPFFIQLMKGISEKNMFSGLLEKAEEDMKIRLDKKKRKDELKKQMEKKN</sequence>
<dbReference type="SUPFAM" id="SSF54001">
    <property type="entry name" value="Cysteine proteinases"/>
    <property type="match status" value="1"/>
</dbReference>
<dbReference type="Proteomes" id="UP001150062">
    <property type="component" value="Unassembled WGS sequence"/>
</dbReference>
<evidence type="ECO:0000256" key="1">
    <source>
        <dbReference type="ARBA" id="ARBA00000707"/>
    </source>
</evidence>
<evidence type="ECO:0000256" key="2">
    <source>
        <dbReference type="ARBA" id="ARBA00009326"/>
    </source>
</evidence>
<accession>A0ABQ8YWX9</accession>
<keyword evidence="5 7" id="KW-0378">Hydrolase</keyword>
<dbReference type="Pfam" id="PF01088">
    <property type="entry name" value="Peptidase_C12"/>
    <property type="match status" value="1"/>
</dbReference>
<evidence type="ECO:0000256" key="4">
    <source>
        <dbReference type="ARBA" id="ARBA00022786"/>
    </source>
</evidence>
<keyword evidence="4 7" id="KW-0833">Ubl conjugation pathway</keyword>
<feature type="active site" description="Proton donor" evidence="8">
    <location>
        <position position="174"/>
    </location>
</feature>
<dbReference type="InterPro" id="IPR038765">
    <property type="entry name" value="Papain-like_cys_pep_sf"/>
</dbReference>
<keyword evidence="13" id="KW-1185">Reference proteome</keyword>
<dbReference type="InterPro" id="IPR001578">
    <property type="entry name" value="Peptidase_C12_UCH"/>
</dbReference>
<feature type="domain" description="UCH catalytic" evidence="11">
    <location>
        <begin position="17"/>
        <end position="240"/>
    </location>
</feature>
<comment type="caution">
    <text evidence="12">The sequence shown here is derived from an EMBL/GenBank/DDBJ whole genome shotgun (WGS) entry which is preliminary data.</text>
</comment>
<dbReference type="InterPro" id="IPR036959">
    <property type="entry name" value="Peptidase_C12_UCH_sf"/>
</dbReference>